<evidence type="ECO:0000259" key="2">
    <source>
        <dbReference type="Pfam" id="PF18451"/>
    </source>
</evidence>
<gene>
    <name evidence="3" type="ORF">JT362_31705</name>
</gene>
<comment type="caution">
    <text evidence="3">The sequence shown here is derived from an EMBL/GenBank/DDBJ whole genome shotgun (WGS) entry which is preliminary data.</text>
</comment>
<feature type="compositionally biased region" description="Low complexity" evidence="1">
    <location>
        <begin position="255"/>
        <end position="267"/>
    </location>
</feature>
<organism evidence="3 4">
    <name type="scientific">Actinophytocola gossypii</name>
    <dbReference type="NCBI Taxonomy" id="2812003"/>
    <lineage>
        <taxon>Bacteria</taxon>
        <taxon>Bacillati</taxon>
        <taxon>Actinomycetota</taxon>
        <taxon>Actinomycetes</taxon>
        <taxon>Pseudonocardiales</taxon>
        <taxon>Pseudonocardiaceae</taxon>
    </lineage>
</organism>
<feature type="compositionally biased region" description="Basic and acidic residues" evidence="1">
    <location>
        <begin position="287"/>
        <end position="298"/>
    </location>
</feature>
<dbReference type="SUPFAM" id="SSF140453">
    <property type="entry name" value="EsxAB dimer-like"/>
    <property type="match status" value="1"/>
</dbReference>
<dbReference type="CDD" id="cd13442">
    <property type="entry name" value="CDI_toxin_Bp1026b-like"/>
    <property type="match status" value="1"/>
</dbReference>
<feature type="region of interest" description="Disordered" evidence="1">
    <location>
        <begin position="249"/>
        <end position="350"/>
    </location>
</feature>
<dbReference type="Gene3D" id="3.40.1350.120">
    <property type="match status" value="1"/>
</dbReference>
<reference evidence="3 4" key="1">
    <citation type="submission" date="2021-02" db="EMBL/GenBank/DDBJ databases">
        <title>Actinophytocola xerophila sp. nov., isolated from soil of cotton cropping field.</title>
        <authorList>
            <person name="Huang R."/>
            <person name="Chen X."/>
            <person name="Ge X."/>
            <person name="Liu W."/>
        </authorList>
    </citation>
    <scope>NUCLEOTIDE SEQUENCE [LARGE SCALE GENOMIC DNA]</scope>
    <source>
        <strain evidence="3 4">S1-96</strain>
    </source>
</reference>
<name>A0ABT2JK88_9PSEU</name>
<feature type="domain" description="tRNA nuclease CdiA C-terminal" evidence="2">
    <location>
        <begin position="349"/>
        <end position="427"/>
    </location>
</feature>
<evidence type="ECO:0000313" key="4">
    <source>
        <dbReference type="Proteomes" id="UP001156441"/>
    </source>
</evidence>
<feature type="compositionally biased region" description="Basic and acidic residues" evidence="1">
    <location>
        <begin position="309"/>
        <end position="327"/>
    </location>
</feature>
<keyword evidence="4" id="KW-1185">Reference proteome</keyword>
<dbReference type="Pfam" id="PF18451">
    <property type="entry name" value="CdiA_C"/>
    <property type="match status" value="1"/>
</dbReference>
<proteinExistence type="predicted"/>
<dbReference type="InterPro" id="IPR033806">
    <property type="entry name" value="CDI_toxin_Bp1026b-like"/>
</dbReference>
<dbReference type="RefSeq" id="WP_260195604.1">
    <property type="nucleotide sequence ID" value="NZ_JAFFZE010000027.1"/>
</dbReference>
<protein>
    <recommendedName>
        <fullName evidence="2">tRNA nuclease CdiA C-terminal domain-containing protein</fullName>
    </recommendedName>
</protein>
<dbReference type="InterPro" id="IPR040559">
    <property type="entry name" value="CdiA_C"/>
</dbReference>
<dbReference type="Proteomes" id="UP001156441">
    <property type="component" value="Unassembled WGS sequence"/>
</dbReference>
<sequence>MTPPTTDDLVAPEQDSTEWYTGIGIAESVSDLVSGIESGDWVDIGLGGLTTGLEALSIAMDPIGSVASNLVSFIIEHVGPLQDMLDKLAGNADAVAAHAQTWRNIATEVGEVRADYDRDVGTDTSGWTGTAGDSYRGRARNTGELVGAASEAANGLGSAVEMAGVVVGVVRETVRDLIADLVGRLVVWAAEALTIVGAPAAAAQAATAAAKWAGRIAQVVKQLVRTIQNLIPLLRRLGDLFRQIQRKLDELTGRGDTPNDPDNPNDPNGGGDDPPDDPDDPPGTGGDGDHTQPSRDPDPNAEPGGHPTRIRDNDDAATRRSLERENESAQTLAQQGYDVEQNPTVEGDKNPDYRIEGQIFDNYAPSSGNARNIAANIQEKIDAGQTERVVLNLTDSSVSLDAMRNQLRDWPIEGLKEVIVIDADGNVLNFYP</sequence>
<evidence type="ECO:0000256" key="1">
    <source>
        <dbReference type="SAM" id="MobiDB-lite"/>
    </source>
</evidence>
<evidence type="ECO:0000313" key="3">
    <source>
        <dbReference type="EMBL" id="MCT2587694.1"/>
    </source>
</evidence>
<dbReference type="InterPro" id="IPR036689">
    <property type="entry name" value="ESAT-6-like_sf"/>
</dbReference>
<dbReference type="EMBL" id="JAFFZE010000027">
    <property type="protein sequence ID" value="MCT2587694.1"/>
    <property type="molecule type" value="Genomic_DNA"/>
</dbReference>
<accession>A0ABT2JK88</accession>